<protein>
    <recommendedName>
        <fullName evidence="4">SnoaL-like protein</fullName>
    </recommendedName>
</protein>
<dbReference type="OrthoDB" id="9778516at2"/>
<name>A0A4R6J507_9BACT</name>
<evidence type="ECO:0000313" key="2">
    <source>
        <dbReference type="EMBL" id="TDO29315.1"/>
    </source>
</evidence>
<dbReference type="RefSeq" id="WP_133473913.1">
    <property type="nucleotide sequence ID" value="NZ_SNWP01000010.1"/>
</dbReference>
<reference evidence="2 3" key="1">
    <citation type="submission" date="2019-03" db="EMBL/GenBank/DDBJ databases">
        <title>Genomic Encyclopedia of Archaeal and Bacterial Type Strains, Phase II (KMG-II): from individual species to whole genera.</title>
        <authorList>
            <person name="Goeker M."/>
        </authorList>
    </citation>
    <scope>NUCLEOTIDE SEQUENCE [LARGE SCALE GENOMIC DNA]</scope>
    <source>
        <strain evidence="2 3">DSM 28323</strain>
    </source>
</reference>
<dbReference type="Proteomes" id="UP000295741">
    <property type="component" value="Unassembled WGS sequence"/>
</dbReference>
<comment type="caution">
    <text evidence="2">The sequence shown here is derived from an EMBL/GenBank/DDBJ whole genome shotgun (WGS) entry which is preliminary data.</text>
</comment>
<evidence type="ECO:0008006" key="4">
    <source>
        <dbReference type="Google" id="ProtNLM"/>
    </source>
</evidence>
<dbReference type="EMBL" id="SNWP01000010">
    <property type="protein sequence ID" value="TDO29315.1"/>
    <property type="molecule type" value="Genomic_DNA"/>
</dbReference>
<feature type="chain" id="PRO_5020987713" description="SnoaL-like protein" evidence="1">
    <location>
        <begin position="19"/>
        <end position="167"/>
    </location>
</feature>
<gene>
    <name evidence="2" type="ORF">BC659_1404</name>
</gene>
<sequence>MRKLMLLCLLGLGLNANAQYQQDVVSGDAIIKALYDVISGPSSKTRDWDRFRFLFGKEARMMTAVPHKDSGTIIRTITPEQYIERNGKRLQEIGFIEKELHRITEAHGAVTHMFSTYQSDFTVNGNAQQSRGINSIQLFYDGSRYYIVSVFWDGDSKKTIDKKYLGN</sequence>
<feature type="signal peptide" evidence="1">
    <location>
        <begin position="1"/>
        <end position="18"/>
    </location>
</feature>
<dbReference type="AlphaFoldDB" id="A0A4R6J507"/>
<keyword evidence="3" id="KW-1185">Reference proteome</keyword>
<proteinExistence type="predicted"/>
<evidence type="ECO:0000313" key="3">
    <source>
        <dbReference type="Proteomes" id="UP000295741"/>
    </source>
</evidence>
<keyword evidence="1" id="KW-0732">Signal</keyword>
<organism evidence="2 3">
    <name type="scientific">Sediminibacterium goheungense</name>
    <dbReference type="NCBI Taxonomy" id="1086393"/>
    <lineage>
        <taxon>Bacteria</taxon>
        <taxon>Pseudomonadati</taxon>
        <taxon>Bacteroidota</taxon>
        <taxon>Chitinophagia</taxon>
        <taxon>Chitinophagales</taxon>
        <taxon>Chitinophagaceae</taxon>
        <taxon>Sediminibacterium</taxon>
    </lineage>
</organism>
<accession>A0A4R6J507</accession>
<evidence type="ECO:0000256" key="1">
    <source>
        <dbReference type="SAM" id="SignalP"/>
    </source>
</evidence>